<evidence type="ECO:0000256" key="7">
    <source>
        <dbReference type="ARBA" id="ARBA00022801"/>
    </source>
</evidence>
<comment type="cofactor">
    <cofactor evidence="1">
        <name>Zn(2+)</name>
        <dbReference type="ChEBI" id="CHEBI:29105"/>
    </cofactor>
</comment>
<dbReference type="SUPFAM" id="SSF142695">
    <property type="entry name" value="RibA-like"/>
    <property type="match status" value="1"/>
</dbReference>
<keyword evidence="9" id="KW-0342">GTP-binding</keyword>
<dbReference type="InterPro" id="IPR036144">
    <property type="entry name" value="RibA-like_sf"/>
</dbReference>
<dbReference type="NCBIfam" id="TIGR00505">
    <property type="entry name" value="ribA"/>
    <property type="match status" value="1"/>
</dbReference>
<dbReference type="OrthoDB" id="9793111at2"/>
<comment type="pathway">
    <text evidence="2">Cofactor biosynthesis; riboflavin biosynthesis; 5-amino-6-(D-ribitylamino)uracil from GTP: step 1/4.</text>
</comment>
<dbReference type="PANTHER" id="PTHR21327">
    <property type="entry name" value="GTP CYCLOHYDROLASE II-RELATED"/>
    <property type="match status" value="1"/>
</dbReference>
<dbReference type="AlphaFoldDB" id="A0A222MVZ0"/>
<keyword evidence="8" id="KW-0862">Zinc</keyword>
<gene>
    <name evidence="12" type="primary">ribA</name>
    <name evidence="12" type="ORF">CAV_0446</name>
</gene>
<dbReference type="GO" id="GO:0005525">
    <property type="term" value="F:GTP binding"/>
    <property type="evidence" value="ECO:0007669"/>
    <property type="project" value="UniProtKB-KW"/>
</dbReference>
<comment type="catalytic activity">
    <reaction evidence="10">
        <text>GTP + 4 H2O = 2,5-diamino-6-hydroxy-4-(5-phosphoribosylamino)-pyrimidine + formate + 2 phosphate + 3 H(+)</text>
        <dbReference type="Rhea" id="RHEA:23704"/>
        <dbReference type="ChEBI" id="CHEBI:15377"/>
        <dbReference type="ChEBI" id="CHEBI:15378"/>
        <dbReference type="ChEBI" id="CHEBI:15740"/>
        <dbReference type="ChEBI" id="CHEBI:37565"/>
        <dbReference type="ChEBI" id="CHEBI:43474"/>
        <dbReference type="ChEBI" id="CHEBI:58614"/>
        <dbReference type="EC" id="3.5.4.25"/>
    </reaction>
</comment>
<dbReference type="CDD" id="cd00641">
    <property type="entry name" value="GTP_cyclohydro2"/>
    <property type="match status" value="1"/>
</dbReference>
<evidence type="ECO:0000256" key="10">
    <source>
        <dbReference type="ARBA" id="ARBA00049295"/>
    </source>
</evidence>
<keyword evidence="5" id="KW-0479">Metal-binding</keyword>
<reference evidence="12 13" key="1">
    <citation type="submission" date="2017-07" db="EMBL/GenBank/DDBJ databases">
        <title>Analysis of two Campylobacter avium genomes and identification of a novel hippuricase gene.</title>
        <authorList>
            <person name="Miller W.G."/>
            <person name="Chapman M.H."/>
            <person name="Yee E."/>
            <person name="Revez J."/>
            <person name="Bono J.L."/>
            <person name="Rossi M."/>
        </authorList>
    </citation>
    <scope>NUCLEOTIDE SEQUENCE [LARGE SCALE GENOMIC DNA]</scope>
    <source>
        <strain evidence="12 13">LMG 24591</strain>
    </source>
</reference>
<name>A0A222MVZ0_9BACT</name>
<keyword evidence="4" id="KW-0686">Riboflavin biosynthesis</keyword>
<protein>
    <recommendedName>
        <fullName evidence="3">GTP cyclohydrolase II</fullName>
        <ecNumber evidence="3">3.5.4.25</ecNumber>
    </recommendedName>
</protein>
<dbReference type="UniPathway" id="UPA00275"/>
<dbReference type="EC" id="3.5.4.25" evidence="3"/>
<evidence type="ECO:0000256" key="2">
    <source>
        <dbReference type="ARBA" id="ARBA00004853"/>
    </source>
</evidence>
<dbReference type="RefSeq" id="WP_094324897.1">
    <property type="nucleotide sequence ID" value="NZ_CP022347.1"/>
</dbReference>
<dbReference type="KEGG" id="cavi:CAV_0446"/>
<dbReference type="GO" id="GO:0003935">
    <property type="term" value="F:GTP cyclohydrolase II activity"/>
    <property type="evidence" value="ECO:0007669"/>
    <property type="project" value="UniProtKB-EC"/>
</dbReference>
<sequence length="186" mass="21092">MDIKVSELANLPTKLGMFKVQSFKEGEKEHLCIMSKDLGDVVNVRIHSECLTGDALLSLKCDCGAQLEYALKYIQEHGGLVIYLRQEGRGIGLLNKINAYALQDKGLDTIEANLKLGFKADERKYDVVDFILDYYKIKAINLITNNPLKINSLKVEVKKRIPIKISSNEFNQDYLKIKEEKMGHLS</sequence>
<evidence type="ECO:0000256" key="3">
    <source>
        <dbReference type="ARBA" id="ARBA00012762"/>
    </source>
</evidence>
<dbReference type="InterPro" id="IPR000926">
    <property type="entry name" value="RibA"/>
</dbReference>
<evidence type="ECO:0000313" key="12">
    <source>
        <dbReference type="EMBL" id="ASQ30113.1"/>
    </source>
</evidence>
<evidence type="ECO:0000256" key="6">
    <source>
        <dbReference type="ARBA" id="ARBA00022741"/>
    </source>
</evidence>
<evidence type="ECO:0000313" key="13">
    <source>
        <dbReference type="Proteomes" id="UP000201169"/>
    </source>
</evidence>
<dbReference type="FunFam" id="3.40.50.10990:FF:000002">
    <property type="entry name" value="GTP cyclohydrolase-2"/>
    <property type="match status" value="1"/>
</dbReference>
<dbReference type="GO" id="GO:0046872">
    <property type="term" value="F:metal ion binding"/>
    <property type="evidence" value="ECO:0007669"/>
    <property type="project" value="UniProtKB-KW"/>
</dbReference>
<evidence type="ECO:0000256" key="8">
    <source>
        <dbReference type="ARBA" id="ARBA00022833"/>
    </source>
</evidence>
<dbReference type="GO" id="GO:0009231">
    <property type="term" value="P:riboflavin biosynthetic process"/>
    <property type="evidence" value="ECO:0007669"/>
    <property type="project" value="UniProtKB-UniPathway"/>
</dbReference>
<dbReference type="PANTHER" id="PTHR21327:SF18">
    <property type="entry name" value="3,4-DIHYDROXY-2-BUTANONE 4-PHOSPHATE SYNTHASE"/>
    <property type="match status" value="1"/>
</dbReference>
<organism evidence="12 13">
    <name type="scientific">Campylobacter avium LMG 24591</name>
    <dbReference type="NCBI Taxonomy" id="522484"/>
    <lineage>
        <taxon>Bacteria</taxon>
        <taxon>Pseudomonadati</taxon>
        <taxon>Campylobacterota</taxon>
        <taxon>Epsilonproteobacteria</taxon>
        <taxon>Campylobacterales</taxon>
        <taxon>Campylobacteraceae</taxon>
        <taxon>Campylobacter</taxon>
    </lineage>
</organism>
<feature type="domain" description="GTP cyclohydrolase II" evidence="11">
    <location>
        <begin position="9"/>
        <end position="161"/>
    </location>
</feature>
<evidence type="ECO:0000256" key="1">
    <source>
        <dbReference type="ARBA" id="ARBA00001947"/>
    </source>
</evidence>
<evidence type="ECO:0000256" key="9">
    <source>
        <dbReference type="ARBA" id="ARBA00023134"/>
    </source>
</evidence>
<evidence type="ECO:0000256" key="4">
    <source>
        <dbReference type="ARBA" id="ARBA00022619"/>
    </source>
</evidence>
<dbReference type="Gene3D" id="3.40.50.10990">
    <property type="entry name" value="GTP cyclohydrolase II"/>
    <property type="match status" value="1"/>
</dbReference>
<proteinExistence type="predicted"/>
<dbReference type="GO" id="GO:0005829">
    <property type="term" value="C:cytosol"/>
    <property type="evidence" value="ECO:0007669"/>
    <property type="project" value="TreeGrafter"/>
</dbReference>
<evidence type="ECO:0000259" key="11">
    <source>
        <dbReference type="Pfam" id="PF00925"/>
    </source>
</evidence>
<evidence type="ECO:0000256" key="5">
    <source>
        <dbReference type="ARBA" id="ARBA00022723"/>
    </source>
</evidence>
<accession>A0A222MVZ0</accession>
<dbReference type="InterPro" id="IPR032677">
    <property type="entry name" value="GTP_cyclohydro_II"/>
</dbReference>
<keyword evidence="6" id="KW-0547">Nucleotide-binding</keyword>
<dbReference type="NCBIfam" id="NF001591">
    <property type="entry name" value="PRK00393.1"/>
    <property type="match status" value="1"/>
</dbReference>
<keyword evidence="7 12" id="KW-0378">Hydrolase</keyword>
<keyword evidence="13" id="KW-1185">Reference proteome</keyword>
<dbReference type="Proteomes" id="UP000201169">
    <property type="component" value="Chromosome"/>
</dbReference>
<dbReference type="Pfam" id="PF00925">
    <property type="entry name" value="GTP_cyclohydro2"/>
    <property type="match status" value="1"/>
</dbReference>
<dbReference type="EMBL" id="CP022347">
    <property type="protein sequence ID" value="ASQ30113.1"/>
    <property type="molecule type" value="Genomic_DNA"/>
</dbReference>